<dbReference type="InterPro" id="IPR049892">
    <property type="entry name" value="AA9"/>
</dbReference>
<keyword evidence="9" id="KW-1185">Reference proteome</keyword>
<dbReference type="GO" id="GO:0008810">
    <property type="term" value="F:cellulase activity"/>
    <property type="evidence" value="ECO:0007669"/>
    <property type="project" value="UniProtKB-UniRule"/>
</dbReference>
<dbReference type="GO" id="GO:0030245">
    <property type="term" value="P:cellulose catabolic process"/>
    <property type="evidence" value="ECO:0007669"/>
    <property type="project" value="UniProtKB-UniRule"/>
</dbReference>
<feature type="chain" id="PRO_5040970162" description="AA9 family lytic polysaccharide monooxygenase" evidence="6">
    <location>
        <begin position="20"/>
        <end position="246"/>
    </location>
</feature>
<keyword evidence="3 5" id="KW-0964">Secreted</keyword>
<comment type="caution">
    <text evidence="8">The sequence shown here is derived from an EMBL/GenBank/DDBJ whole genome shotgun (WGS) entry which is preliminary data.</text>
</comment>
<evidence type="ECO:0000256" key="4">
    <source>
        <dbReference type="ARBA" id="ARBA00023157"/>
    </source>
</evidence>
<protein>
    <recommendedName>
        <fullName evidence="5">AA9 family lytic polysaccharide monooxygenase</fullName>
        <ecNumber evidence="5">1.14.99.56</ecNumber>
    </recommendedName>
    <alternativeName>
        <fullName evidence="5">Endo-beta-1,4-glucanase</fullName>
    </alternativeName>
    <alternativeName>
        <fullName evidence="5">Glycosyl hydrolase 61 family protein</fullName>
    </alternativeName>
</protein>
<evidence type="ECO:0000256" key="2">
    <source>
        <dbReference type="ARBA" id="ARBA00004613"/>
    </source>
</evidence>
<sequence>MKNFAIFAVTAILPTLSLAHYHFPHLILNGKVTNPHEYVREHDNGYMPSWSDGAFLNSNDLRCNKGSENHRSQPKTARVVAGQDIVGFATNVQAELRHPGPLQIYLSKAPGDVRDYDGSGPWFKVYQLGHQSGSTADPAWLTWGKKQFTFKMPAEIPAGQYLMRIEHIATHQPYKGREFFLQCAHIEIVSNYNGQAPGPTFSLPGGYSRERDAFFQYDSWAQPQPTVCPLPGPKMWPNDNNLNKIL</sequence>
<comment type="subcellular location">
    <subcellularLocation>
        <location evidence="2 5">Secreted</location>
    </subcellularLocation>
</comment>
<name>A0A9W4XKH1_9PLEO</name>
<comment type="cofactor">
    <cofactor evidence="1">
        <name>Cu(2+)</name>
        <dbReference type="ChEBI" id="CHEBI:29036"/>
    </cofactor>
</comment>
<proteinExistence type="predicted"/>
<feature type="domain" description="Auxiliary Activity family 9 catalytic" evidence="7">
    <location>
        <begin position="20"/>
        <end position="214"/>
    </location>
</feature>
<organism evidence="8 9">
    <name type="scientific">Periconia digitata</name>
    <dbReference type="NCBI Taxonomy" id="1303443"/>
    <lineage>
        <taxon>Eukaryota</taxon>
        <taxon>Fungi</taxon>
        <taxon>Dikarya</taxon>
        <taxon>Ascomycota</taxon>
        <taxon>Pezizomycotina</taxon>
        <taxon>Dothideomycetes</taxon>
        <taxon>Pleosporomycetidae</taxon>
        <taxon>Pleosporales</taxon>
        <taxon>Massarineae</taxon>
        <taxon>Periconiaceae</taxon>
        <taxon>Periconia</taxon>
    </lineage>
</organism>
<evidence type="ECO:0000256" key="1">
    <source>
        <dbReference type="ARBA" id="ARBA00001973"/>
    </source>
</evidence>
<evidence type="ECO:0000256" key="3">
    <source>
        <dbReference type="ARBA" id="ARBA00022525"/>
    </source>
</evidence>
<dbReference type="AlphaFoldDB" id="A0A9W4XKH1"/>
<accession>A0A9W4XKH1</accession>
<dbReference type="Gene3D" id="2.70.50.70">
    <property type="match status" value="1"/>
</dbReference>
<dbReference type="GO" id="GO:0030248">
    <property type="term" value="F:cellulose binding"/>
    <property type="evidence" value="ECO:0007669"/>
    <property type="project" value="UniProtKB-UniRule"/>
</dbReference>
<gene>
    <name evidence="8" type="ORF">PDIGIT_LOCUS1434</name>
</gene>
<evidence type="ECO:0000256" key="6">
    <source>
        <dbReference type="SAM" id="SignalP"/>
    </source>
</evidence>
<keyword evidence="5" id="KW-0624">Polysaccharide degradation</keyword>
<evidence type="ECO:0000256" key="5">
    <source>
        <dbReference type="RuleBase" id="RU368122"/>
    </source>
</evidence>
<dbReference type="PANTHER" id="PTHR33353:SF2">
    <property type="entry name" value="ENDO-BETA-1,4-GLUCANASE D"/>
    <property type="match status" value="1"/>
</dbReference>
<feature type="signal peptide" evidence="6">
    <location>
        <begin position="1"/>
        <end position="19"/>
    </location>
</feature>
<keyword evidence="5" id="KW-0119">Carbohydrate metabolism</keyword>
<comment type="catalytic activity">
    <reaction evidence="5">
        <text>[(1-&gt;4)-beta-D-glucosyl]n+m + reduced acceptor + O2 = 4-dehydro-beta-D-glucosyl-[(1-&gt;4)-beta-D-glucosyl]n-1 + [(1-&gt;4)-beta-D-glucosyl]m + acceptor + H2O.</text>
        <dbReference type="EC" id="1.14.99.56"/>
    </reaction>
</comment>
<evidence type="ECO:0000313" key="8">
    <source>
        <dbReference type="EMBL" id="CAI6263165.1"/>
    </source>
</evidence>
<comment type="function">
    <text evidence="5">Lytic polysaccharide monooxygenase (LMPO) that depolymerizes crystalline and amorphous polysaccharides via the oxidation of scissile alpha- or beta-(1-4)-glycosidic bonds, yielding C1 and/or C4 oxidation products. Catalysis by LPMOs requires the reduction of the active-site copper from Cu(II) to Cu(I) by a reducing agent and H(2)O(2) or O(2) as a cosubstrate.</text>
</comment>
<reference evidence="8" key="1">
    <citation type="submission" date="2023-01" db="EMBL/GenBank/DDBJ databases">
        <authorList>
            <person name="Van Ghelder C."/>
            <person name="Rancurel C."/>
        </authorList>
    </citation>
    <scope>NUCLEOTIDE SEQUENCE</scope>
    <source>
        <strain evidence="8">CNCM I-4278</strain>
    </source>
</reference>
<dbReference type="InterPro" id="IPR005103">
    <property type="entry name" value="AA9_LPMO"/>
</dbReference>
<evidence type="ECO:0000313" key="9">
    <source>
        <dbReference type="Proteomes" id="UP001152607"/>
    </source>
</evidence>
<dbReference type="PANTHER" id="PTHR33353">
    <property type="entry name" value="PUTATIVE (AFU_ORTHOLOGUE AFUA_1G12560)-RELATED"/>
    <property type="match status" value="1"/>
</dbReference>
<keyword evidence="5" id="KW-0136">Cellulose degradation</keyword>
<dbReference type="CDD" id="cd21175">
    <property type="entry name" value="LPMO_AA9"/>
    <property type="match status" value="1"/>
</dbReference>
<evidence type="ECO:0000259" key="7">
    <source>
        <dbReference type="Pfam" id="PF03443"/>
    </source>
</evidence>
<keyword evidence="6" id="KW-0732">Signal</keyword>
<dbReference type="EMBL" id="CAOQHR010000001">
    <property type="protein sequence ID" value="CAI6263165.1"/>
    <property type="molecule type" value="Genomic_DNA"/>
</dbReference>
<dbReference type="OrthoDB" id="6038816at2759"/>
<keyword evidence="4 5" id="KW-1015">Disulfide bond</keyword>
<dbReference type="Pfam" id="PF03443">
    <property type="entry name" value="AA9"/>
    <property type="match status" value="1"/>
</dbReference>
<comment type="domain">
    <text evidence="5">Has a modular structure: an endo-beta-1,4-glucanase catalytic module at the N-terminus, a linker rich in serines and threonines, and a C-terminal carbohydrate-binding module (CBM).</text>
</comment>
<dbReference type="EC" id="1.14.99.56" evidence="5"/>
<dbReference type="Proteomes" id="UP001152607">
    <property type="component" value="Unassembled WGS sequence"/>
</dbReference>
<dbReference type="GO" id="GO:0005576">
    <property type="term" value="C:extracellular region"/>
    <property type="evidence" value="ECO:0007669"/>
    <property type="project" value="UniProtKB-SubCell"/>
</dbReference>